<proteinExistence type="predicted"/>
<dbReference type="AlphaFoldDB" id="A0A1V9ZCM3"/>
<evidence type="ECO:0000313" key="2">
    <source>
        <dbReference type="Proteomes" id="UP000243217"/>
    </source>
</evidence>
<sequence length="124" mass="14225">MWLPIHQHDTSQGTLVINLRSFEKEYIEEPIAMPNKIVLNVITPKEKLDFTQAIFVHPVTEIFLTAVYYVKIYLPSTVRFETVGLSTQQTNKSTLPSTAPLVRVIGMPILEEKFCKAFSVFHRC</sequence>
<keyword evidence="2" id="KW-1185">Reference proteome</keyword>
<reference evidence="1 2" key="1">
    <citation type="journal article" date="2014" name="Genome Biol. Evol.">
        <title>The secreted proteins of Achlya hypogyna and Thraustotheca clavata identify the ancestral oomycete secretome and reveal gene acquisitions by horizontal gene transfer.</title>
        <authorList>
            <person name="Misner I."/>
            <person name="Blouin N."/>
            <person name="Leonard G."/>
            <person name="Richards T.A."/>
            <person name="Lane C.E."/>
        </authorList>
    </citation>
    <scope>NUCLEOTIDE SEQUENCE [LARGE SCALE GENOMIC DNA]</scope>
    <source>
        <strain evidence="1 2">ATCC 34112</strain>
    </source>
</reference>
<comment type="caution">
    <text evidence="1">The sequence shown here is derived from an EMBL/GenBank/DDBJ whole genome shotgun (WGS) entry which is preliminary data.</text>
</comment>
<evidence type="ECO:0000313" key="1">
    <source>
        <dbReference type="EMBL" id="OQR95687.1"/>
    </source>
</evidence>
<accession>A0A1V9ZCM3</accession>
<dbReference type="EMBL" id="JNBS01002058">
    <property type="protein sequence ID" value="OQR95687.1"/>
    <property type="molecule type" value="Genomic_DNA"/>
</dbReference>
<organism evidence="1 2">
    <name type="scientific">Thraustotheca clavata</name>
    <dbReference type="NCBI Taxonomy" id="74557"/>
    <lineage>
        <taxon>Eukaryota</taxon>
        <taxon>Sar</taxon>
        <taxon>Stramenopiles</taxon>
        <taxon>Oomycota</taxon>
        <taxon>Saprolegniomycetes</taxon>
        <taxon>Saprolegniales</taxon>
        <taxon>Achlyaceae</taxon>
        <taxon>Thraustotheca</taxon>
    </lineage>
</organism>
<name>A0A1V9ZCM3_9STRA</name>
<protein>
    <submittedName>
        <fullName evidence="1">Uncharacterized protein</fullName>
    </submittedName>
</protein>
<gene>
    <name evidence="1" type="ORF">THRCLA_22084</name>
</gene>
<dbReference type="Proteomes" id="UP000243217">
    <property type="component" value="Unassembled WGS sequence"/>
</dbReference>